<reference evidence="2" key="1">
    <citation type="submission" date="2023-06" db="EMBL/GenBank/DDBJ databases">
        <authorList>
            <person name="Zeman M."/>
            <person name="Kubasova T."/>
            <person name="Jahodarova E."/>
            <person name="Nykrynova M."/>
            <person name="Rychlik I."/>
        </authorList>
    </citation>
    <scope>NUCLEOTIDE SEQUENCE</scope>
    <source>
        <strain evidence="2">84_SSukc20</strain>
    </source>
</reference>
<evidence type="ECO:0000259" key="1">
    <source>
        <dbReference type="Pfam" id="PF03235"/>
    </source>
</evidence>
<evidence type="ECO:0000313" key="2">
    <source>
        <dbReference type="EMBL" id="MDN0050563.1"/>
    </source>
</evidence>
<feature type="domain" description="GmrSD restriction endonucleases N-terminal" evidence="1">
    <location>
        <begin position="20"/>
        <end position="217"/>
    </location>
</feature>
<dbReference type="PANTHER" id="PTHR35149">
    <property type="entry name" value="SLL5132 PROTEIN"/>
    <property type="match status" value="1"/>
</dbReference>
<dbReference type="PANTHER" id="PTHR35149:SF1">
    <property type="entry name" value="DUF5655 DOMAIN-CONTAINING PROTEIN"/>
    <property type="match status" value="1"/>
</dbReference>
<organism evidence="2 3">
    <name type="scientific">Bacteroides gallinaceum</name>
    <dbReference type="NCBI Taxonomy" id="1462571"/>
    <lineage>
        <taxon>Bacteria</taxon>
        <taxon>Pseudomonadati</taxon>
        <taxon>Bacteroidota</taxon>
        <taxon>Bacteroidia</taxon>
        <taxon>Bacteroidales</taxon>
        <taxon>Bacteroidaceae</taxon>
        <taxon>Bacteroides</taxon>
    </lineage>
</organism>
<gene>
    <name evidence="2" type="ORF">QVO10_14475</name>
</gene>
<dbReference type="Pfam" id="PF03235">
    <property type="entry name" value="GmrSD_N"/>
    <property type="match status" value="1"/>
</dbReference>
<sequence>MEKQCNDNQIGLKTIGELSGLSFFIPNYQRGYRWTRQQVKDLLNDINEFDASKDGFYCLQPLVVRLRNENDIVTKIHETNKLSEIREILNKSVGKWEVIDGQQRLTTIYIILRSLDSNEPYSLEYATRAKSREFLLNMDKYNERDNIDFYYMDQAKKTVKEWLKPDFDKGAFLDKLKNKVNFIWYESVDEDPIKVFTRLNIGKIALTNSELIKALFLNRSNFAGKSTDSLRLRQQEIASEWDKIEYTLQSDEFWLFLHDKGYDRPTRIDFIFNLICSRNSLNIEKLNKEDEKEKIIGSDEHRTFRYFYEYFKSSHIDGNNDEETLLQKTEKAWQTVKSYFQTFNEWYDDLELYHYVGFLLAVGTIPIKQLVNSWKAKKGKKEFVRYLKDEIKKAIGNNSTDYPYKEDGSDKRNCCRLLLFHNIQTVINQNQAQQSNNKYQIGIFYKFPFHLYKLEGWDVEHINSSTSNSEEDDGTRKEWLVNVYLSADEDIRKYINNYFDTEDKNTKDELFKKIKKNFNEGPEVWTPEEKNRIWNYTLLDSSTNRSYGNAIFSAKRRVIIGKDQGKLIPVPKLMKDGKLAIDKESKWATSSFVPPCTKQVFLKYYSSTIGDNNYWTKADAEAYKNDIDSCLEKLEQNDQEDKQ</sequence>
<protein>
    <submittedName>
        <fullName evidence="2">DUF262 domain-containing protein</fullName>
    </submittedName>
</protein>
<comment type="caution">
    <text evidence="2">The sequence shown here is derived from an EMBL/GenBank/DDBJ whole genome shotgun (WGS) entry which is preliminary data.</text>
</comment>
<dbReference type="EMBL" id="JAUEII010000041">
    <property type="protein sequence ID" value="MDN0050563.1"/>
    <property type="molecule type" value="Genomic_DNA"/>
</dbReference>
<dbReference type="Proteomes" id="UP001167871">
    <property type="component" value="Unassembled WGS sequence"/>
</dbReference>
<proteinExistence type="predicted"/>
<name>A0ABT7X8Z9_9BACE</name>
<dbReference type="InterPro" id="IPR004919">
    <property type="entry name" value="GmrSD_N"/>
</dbReference>
<accession>A0ABT7X8Z9</accession>
<evidence type="ECO:0000313" key="3">
    <source>
        <dbReference type="Proteomes" id="UP001167871"/>
    </source>
</evidence>
<reference evidence="2" key="2">
    <citation type="submission" date="2024-05" db="EMBL/GenBank/DDBJ databases">
        <title>Identification and characterization of horizontal gene transfer across gut microbiota members of farm animals based on homology search.</title>
        <authorList>
            <person name="Schwarzerova J."/>
            <person name="Nykrynova M."/>
            <person name="Jureckova K."/>
            <person name="Cejkova D."/>
            <person name="Rychlik I."/>
        </authorList>
    </citation>
    <scope>NUCLEOTIDE SEQUENCE</scope>
    <source>
        <strain evidence="2">84_SSukc20</strain>
    </source>
</reference>
<keyword evidence="3" id="KW-1185">Reference proteome</keyword>
<dbReference type="RefSeq" id="WP_301934996.1">
    <property type="nucleotide sequence ID" value="NZ_JAUEII010000041.1"/>
</dbReference>